<reference evidence="2 3" key="1">
    <citation type="submission" date="2011-02" db="EMBL/GenBank/DDBJ databases">
        <title>The Genome Sequence of Sphaeroforma arctica JP610.</title>
        <authorList>
            <consortium name="The Broad Institute Genome Sequencing Platform"/>
            <person name="Russ C."/>
            <person name="Cuomo C."/>
            <person name="Young S.K."/>
            <person name="Zeng Q."/>
            <person name="Gargeya S."/>
            <person name="Alvarado L."/>
            <person name="Berlin A."/>
            <person name="Chapman S.B."/>
            <person name="Chen Z."/>
            <person name="Freedman E."/>
            <person name="Gellesch M."/>
            <person name="Goldberg J."/>
            <person name="Griggs A."/>
            <person name="Gujja S."/>
            <person name="Heilman E."/>
            <person name="Heiman D."/>
            <person name="Howarth C."/>
            <person name="Mehta T."/>
            <person name="Neiman D."/>
            <person name="Pearson M."/>
            <person name="Roberts A."/>
            <person name="Saif S."/>
            <person name="Shea T."/>
            <person name="Shenoy N."/>
            <person name="Sisk P."/>
            <person name="Stolte C."/>
            <person name="Sykes S."/>
            <person name="White J."/>
            <person name="Yandava C."/>
            <person name="Burger G."/>
            <person name="Gray M.W."/>
            <person name="Holland P.W.H."/>
            <person name="King N."/>
            <person name="Lang F.B.F."/>
            <person name="Roger A.J."/>
            <person name="Ruiz-Trillo I."/>
            <person name="Haas B."/>
            <person name="Nusbaum C."/>
            <person name="Birren B."/>
        </authorList>
    </citation>
    <scope>NUCLEOTIDE SEQUENCE [LARGE SCALE GENOMIC DNA]</scope>
    <source>
        <strain evidence="2 3">JP610</strain>
    </source>
</reference>
<accession>A0A0L0F8M0</accession>
<dbReference type="GO" id="GO:0031204">
    <property type="term" value="P:post-translational protein targeting to membrane, translocation"/>
    <property type="evidence" value="ECO:0007669"/>
    <property type="project" value="InterPro"/>
</dbReference>
<dbReference type="Pfam" id="PF09802">
    <property type="entry name" value="Sec66"/>
    <property type="match status" value="1"/>
</dbReference>
<evidence type="ECO:0000313" key="2">
    <source>
        <dbReference type="EMBL" id="KNC72463.1"/>
    </source>
</evidence>
<sequence length="231" mass="25207">MEKEGDTISDKKKEIALKIRGTEAVKRYFGVQNERKDFAKIEHLLSPVVREKEEAMFKEVDEEMEAIQLIAGEMKPGWNKTFLQECADALGQQRRTESKGGHSHDGKPCHGHGPPTEEDHGHSHGNGAPEHGHSHDGKPCHGHGPPKPPQGVQGGPPQNPGEVGQISLAISVPQATHTAGQNPLDGDPNEVLTVQRMITTPDGKKPLGSPKAIPRKNLRELLQNMKATMKK</sequence>
<evidence type="ECO:0000256" key="1">
    <source>
        <dbReference type="SAM" id="MobiDB-lite"/>
    </source>
</evidence>
<feature type="region of interest" description="Disordered" evidence="1">
    <location>
        <begin position="92"/>
        <end position="212"/>
    </location>
</feature>
<keyword evidence="3" id="KW-1185">Reference proteome</keyword>
<evidence type="ECO:0000313" key="3">
    <source>
        <dbReference type="Proteomes" id="UP000054560"/>
    </source>
</evidence>
<gene>
    <name evidence="2" type="ORF">SARC_14979</name>
</gene>
<name>A0A0L0F8M0_9EUKA</name>
<dbReference type="Proteomes" id="UP000054560">
    <property type="component" value="Unassembled WGS sequence"/>
</dbReference>
<feature type="compositionally biased region" description="Basic and acidic residues" evidence="1">
    <location>
        <begin position="94"/>
        <end position="108"/>
    </location>
</feature>
<dbReference type="RefSeq" id="XP_014146365.1">
    <property type="nucleotide sequence ID" value="XM_014290890.1"/>
</dbReference>
<dbReference type="GeneID" id="25915483"/>
<feature type="compositionally biased region" description="Basic and acidic residues" evidence="1">
    <location>
        <begin position="130"/>
        <end position="139"/>
    </location>
</feature>
<organism evidence="2 3">
    <name type="scientific">Sphaeroforma arctica JP610</name>
    <dbReference type="NCBI Taxonomy" id="667725"/>
    <lineage>
        <taxon>Eukaryota</taxon>
        <taxon>Ichthyosporea</taxon>
        <taxon>Ichthyophonida</taxon>
        <taxon>Sphaeroforma</taxon>
    </lineage>
</organism>
<dbReference type="InterPro" id="IPR018624">
    <property type="entry name" value="Sec66"/>
</dbReference>
<dbReference type="GO" id="GO:0031207">
    <property type="term" value="C:Sec62/Sec63 complex"/>
    <property type="evidence" value="ECO:0007669"/>
    <property type="project" value="InterPro"/>
</dbReference>
<dbReference type="EMBL" id="KQ247006">
    <property type="protein sequence ID" value="KNC72463.1"/>
    <property type="molecule type" value="Genomic_DNA"/>
</dbReference>
<dbReference type="AlphaFoldDB" id="A0A0L0F8M0"/>
<proteinExistence type="predicted"/>
<protein>
    <submittedName>
        <fullName evidence="2">Uncharacterized protein</fullName>
    </submittedName>
</protein>